<gene>
    <name evidence="10" type="ORF">HZS81_15735</name>
</gene>
<dbReference type="NCBIfam" id="TIGR00519">
    <property type="entry name" value="asnASE_I"/>
    <property type="match status" value="1"/>
</dbReference>
<keyword evidence="11" id="KW-1185">Reference proteome</keyword>
<dbReference type="CDD" id="cd08963">
    <property type="entry name" value="L-asparaginase_I"/>
    <property type="match status" value="1"/>
</dbReference>
<dbReference type="InterPro" id="IPR027474">
    <property type="entry name" value="L-asparaginase_N"/>
</dbReference>
<dbReference type="PROSITE" id="PS00144">
    <property type="entry name" value="ASN_GLN_ASE_1"/>
    <property type="match status" value="1"/>
</dbReference>
<dbReference type="PROSITE" id="PS00917">
    <property type="entry name" value="ASN_GLN_ASE_2"/>
    <property type="match status" value="1"/>
</dbReference>
<dbReference type="InterPro" id="IPR020827">
    <property type="entry name" value="Asparaginase/glutaminase_AS1"/>
</dbReference>
<proteinExistence type="inferred from homology"/>
<feature type="domain" description="Asparaginase/glutaminase C-terminal" evidence="9">
    <location>
        <begin position="211"/>
        <end position="325"/>
    </location>
</feature>
<evidence type="ECO:0000256" key="1">
    <source>
        <dbReference type="ARBA" id="ARBA00010518"/>
    </source>
</evidence>
<accession>A0A7Z0LNL5</accession>
<dbReference type="PANTHER" id="PTHR11707">
    <property type="entry name" value="L-ASPARAGINASE"/>
    <property type="match status" value="1"/>
</dbReference>
<comment type="caution">
    <text evidence="10">The sequence shown here is derived from an EMBL/GenBank/DDBJ whole genome shotgun (WGS) entry which is preliminary data.</text>
</comment>
<dbReference type="InterPro" id="IPR040919">
    <property type="entry name" value="Asparaginase_C"/>
</dbReference>
<feature type="binding site" evidence="5">
    <location>
        <position position="58"/>
    </location>
    <ligand>
        <name>substrate</name>
    </ligand>
</feature>
<dbReference type="Pfam" id="PF00710">
    <property type="entry name" value="Asparaginase"/>
    <property type="match status" value="1"/>
</dbReference>
<dbReference type="AlphaFoldDB" id="A0A7Z0LNL5"/>
<dbReference type="Gene3D" id="3.40.50.40">
    <property type="match status" value="1"/>
</dbReference>
<dbReference type="InterPro" id="IPR027473">
    <property type="entry name" value="L-asparaginase_C"/>
</dbReference>
<evidence type="ECO:0000256" key="6">
    <source>
        <dbReference type="PROSITE-ProRule" id="PRU10099"/>
    </source>
</evidence>
<feature type="binding site" evidence="5">
    <location>
        <begin position="89"/>
        <end position="90"/>
    </location>
    <ligand>
        <name>substrate</name>
    </ligand>
</feature>
<evidence type="ECO:0000313" key="10">
    <source>
        <dbReference type="EMBL" id="NYS62209.1"/>
    </source>
</evidence>
<organism evidence="10 11">
    <name type="scientific">Vreelandella salicampi</name>
    <dbReference type="NCBI Taxonomy" id="1449798"/>
    <lineage>
        <taxon>Bacteria</taxon>
        <taxon>Pseudomonadati</taxon>
        <taxon>Pseudomonadota</taxon>
        <taxon>Gammaproteobacteria</taxon>
        <taxon>Oceanospirillales</taxon>
        <taxon>Halomonadaceae</taxon>
        <taxon>Vreelandella</taxon>
    </lineage>
</organism>
<feature type="domain" description="L-asparaginase N-terminal" evidence="8">
    <location>
        <begin position="3"/>
        <end position="192"/>
    </location>
</feature>
<evidence type="ECO:0000256" key="5">
    <source>
        <dbReference type="PIRSR" id="PIRSR001220-2"/>
    </source>
</evidence>
<comment type="similarity">
    <text evidence="1">Belongs to the asparaginase 1 family.</text>
</comment>
<dbReference type="InterPro" id="IPR041725">
    <property type="entry name" value="L-asparaginase_I"/>
</dbReference>
<dbReference type="Pfam" id="PF17763">
    <property type="entry name" value="Asparaginase_C"/>
    <property type="match status" value="1"/>
</dbReference>
<dbReference type="InterPro" id="IPR006034">
    <property type="entry name" value="Asparaginase/glutaminase-like"/>
</dbReference>
<dbReference type="InterPro" id="IPR036152">
    <property type="entry name" value="Asp/glu_Ase-like_sf"/>
</dbReference>
<evidence type="ECO:0000256" key="2">
    <source>
        <dbReference type="ARBA" id="ARBA00012920"/>
    </source>
</evidence>
<dbReference type="GO" id="GO:0006520">
    <property type="term" value="P:amino acid metabolic process"/>
    <property type="evidence" value="ECO:0007669"/>
    <property type="project" value="InterPro"/>
</dbReference>
<dbReference type="GO" id="GO:0004067">
    <property type="term" value="F:asparaginase activity"/>
    <property type="evidence" value="ECO:0007669"/>
    <property type="project" value="UniProtKB-UniRule"/>
</dbReference>
<keyword evidence="3 10" id="KW-0378">Hydrolase</keyword>
<feature type="active site" description="O-isoaspartyl threonine intermediate" evidence="4">
    <location>
        <position position="12"/>
    </location>
</feature>
<dbReference type="Gene3D" id="3.40.50.1170">
    <property type="entry name" value="L-asparaginase, N-terminal domain"/>
    <property type="match status" value="1"/>
</dbReference>
<sequence>MPRVLMLYTGGTIGMQPSPQGYVPCAGLDERLAAHLALGDLERLPAFDVMEMQPLIDSAELMPEAWNRLVAQLKSHWHRYDAFIVLHGTDTMAYSAAALSFMLGALDKPVIFTGSQIPLGEPRSDALSNVVSALQLAAHPDTPCEVSLVFHDRLLRGNRARKVRTQGLDAFDSPNFPWLGELGIGVSLNQQAALPTGTPSFSPIELDPDAVAVLPLHPGMSLRRAKMLLADETLKGLVLYSYGVGNPPSFEGELLSALTAANERGVALLNVTQCEQGDVVQGAYATGAALNKAGVIAGGDISPEAGVAKLIVLLGQGIQGVALRQALTSALRGECSAGESEFSA</sequence>
<evidence type="ECO:0000313" key="11">
    <source>
        <dbReference type="Proteomes" id="UP000586119"/>
    </source>
</evidence>
<feature type="active site" evidence="7">
    <location>
        <position position="89"/>
    </location>
</feature>
<dbReference type="EMBL" id="JACCDF010000016">
    <property type="protein sequence ID" value="NYS62209.1"/>
    <property type="molecule type" value="Genomic_DNA"/>
</dbReference>
<evidence type="ECO:0000259" key="9">
    <source>
        <dbReference type="Pfam" id="PF17763"/>
    </source>
</evidence>
<feature type="active site" evidence="6">
    <location>
        <position position="12"/>
    </location>
</feature>
<dbReference type="Proteomes" id="UP000586119">
    <property type="component" value="Unassembled WGS sequence"/>
</dbReference>
<dbReference type="SFLD" id="SFLDS00057">
    <property type="entry name" value="Glutaminase/Asparaginase"/>
    <property type="match status" value="1"/>
</dbReference>
<evidence type="ECO:0000256" key="3">
    <source>
        <dbReference type="ARBA" id="ARBA00022801"/>
    </source>
</evidence>
<dbReference type="InterPro" id="IPR006033">
    <property type="entry name" value="AsnA_fam"/>
</dbReference>
<dbReference type="PROSITE" id="PS51732">
    <property type="entry name" value="ASN_GLN_ASE_3"/>
    <property type="match status" value="1"/>
</dbReference>
<dbReference type="InterPro" id="IPR027475">
    <property type="entry name" value="Asparaginase/glutaminase_AS2"/>
</dbReference>
<dbReference type="PIRSF" id="PIRSF001220">
    <property type="entry name" value="L-ASNase_gatD"/>
    <property type="match status" value="1"/>
</dbReference>
<evidence type="ECO:0000256" key="4">
    <source>
        <dbReference type="PIRSR" id="PIRSR001220-1"/>
    </source>
</evidence>
<dbReference type="SMART" id="SM00870">
    <property type="entry name" value="Asparaginase"/>
    <property type="match status" value="1"/>
</dbReference>
<dbReference type="PANTHER" id="PTHR11707:SF28">
    <property type="entry name" value="60 KDA LYSOPHOSPHOLIPASE"/>
    <property type="match status" value="1"/>
</dbReference>
<dbReference type="SUPFAM" id="SSF53774">
    <property type="entry name" value="Glutaminase/Asparaginase"/>
    <property type="match status" value="1"/>
</dbReference>
<dbReference type="EC" id="3.5.1.1" evidence="2"/>
<evidence type="ECO:0000259" key="8">
    <source>
        <dbReference type="Pfam" id="PF00710"/>
    </source>
</evidence>
<dbReference type="InterPro" id="IPR037152">
    <property type="entry name" value="L-asparaginase_N_sf"/>
</dbReference>
<dbReference type="FunFam" id="3.40.50.1170:FF:000001">
    <property type="entry name" value="L-asparaginase 2"/>
    <property type="match status" value="1"/>
</dbReference>
<protein>
    <recommendedName>
        <fullName evidence="2">asparaginase</fullName>
        <ecNumber evidence="2">3.5.1.1</ecNumber>
    </recommendedName>
</protein>
<name>A0A7Z0LNL5_9GAMM</name>
<dbReference type="PIRSF" id="PIRSF500176">
    <property type="entry name" value="L_ASNase"/>
    <property type="match status" value="1"/>
</dbReference>
<reference evidence="10 11" key="1">
    <citation type="journal article" date="2015" name="Int. J. Syst. Evol. Microbiol.">
        <title>Halomonas salicampi sp. nov., a halotolerant and alkalitolerant bacterium isolated from a saltern soil.</title>
        <authorList>
            <person name="Lee J.C."/>
            <person name="Kim Y.S."/>
            <person name="Yun B.S."/>
            <person name="Whang K.S."/>
        </authorList>
    </citation>
    <scope>NUCLEOTIDE SEQUENCE [LARGE SCALE GENOMIC DNA]</scope>
    <source>
        <strain evidence="10 11">BH103</strain>
    </source>
</reference>
<dbReference type="PRINTS" id="PR00139">
    <property type="entry name" value="ASNGLNASE"/>
</dbReference>
<evidence type="ECO:0000256" key="7">
    <source>
        <dbReference type="PROSITE-ProRule" id="PRU10100"/>
    </source>
</evidence>
<dbReference type="RefSeq" id="WP_179931466.1">
    <property type="nucleotide sequence ID" value="NZ_JACCDF010000016.1"/>
</dbReference>